<gene>
    <name evidence="1" type="primary">ORF65523</name>
</gene>
<accession>A0A0B6ZKD0</accession>
<sequence length="140" mass="16147">QGVWLDDRVIGKKAKGEAIYKRLSIFLKNSPNPWETALYLITHASDYEQAKAFTLSFAVLVEFQKWINLSDNHLRGREEEFLSEDLQIRAFYATTGRHMLYFNSAVKAFQLDRPGNMHLIPVVKAFLEWNKLAEAAQVVT</sequence>
<organism evidence="1">
    <name type="scientific">Arion vulgaris</name>
    <dbReference type="NCBI Taxonomy" id="1028688"/>
    <lineage>
        <taxon>Eukaryota</taxon>
        <taxon>Metazoa</taxon>
        <taxon>Spiralia</taxon>
        <taxon>Lophotrochozoa</taxon>
        <taxon>Mollusca</taxon>
        <taxon>Gastropoda</taxon>
        <taxon>Heterobranchia</taxon>
        <taxon>Euthyneura</taxon>
        <taxon>Panpulmonata</taxon>
        <taxon>Eupulmonata</taxon>
        <taxon>Stylommatophora</taxon>
        <taxon>Helicina</taxon>
        <taxon>Arionoidea</taxon>
        <taxon>Arionidae</taxon>
        <taxon>Arion</taxon>
    </lineage>
</organism>
<feature type="non-terminal residue" evidence="1">
    <location>
        <position position="1"/>
    </location>
</feature>
<dbReference type="EMBL" id="HACG01021350">
    <property type="protein sequence ID" value="CEK68215.1"/>
    <property type="molecule type" value="Transcribed_RNA"/>
</dbReference>
<protein>
    <submittedName>
        <fullName evidence="1">Uncharacterized protein</fullName>
    </submittedName>
</protein>
<proteinExistence type="predicted"/>
<name>A0A0B6ZKD0_9EUPU</name>
<reference evidence="1" key="1">
    <citation type="submission" date="2014-12" db="EMBL/GenBank/DDBJ databases">
        <title>Insight into the proteome of Arion vulgaris.</title>
        <authorList>
            <person name="Aradska J."/>
            <person name="Bulat T."/>
            <person name="Smidak R."/>
            <person name="Sarate P."/>
            <person name="Gangsoo J."/>
            <person name="Sialana F."/>
            <person name="Bilban M."/>
            <person name="Lubec G."/>
        </authorList>
    </citation>
    <scope>NUCLEOTIDE SEQUENCE</scope>
    <source>
        <tissue evidence="1">Skin</tissue>
    </source>
</reference>
<evidence type="ECO:0000313" key="1">
    <source>
        <dbReference type="EMBL" id="CEK68215.1"/>
    </source>
</evidence>
<feature type="non-terminal residue" evidence="1">
    <location>
        <position position="140"/>
    </location>
</feature>
<dbReference type="AlphaFoldDB" id="A0A0B6ZKD0"/>